<evidence type="ECO:0000313" key="10">
    <source>
        <dbReference type="EMBL" id="MBF8186144.1"/>
    </source>
</evidence>
<dbReference type="SUPFAM" id="SSF161098">
    <property type="entry name" value="MetI-like"/>
    <property type="match status" value="1"/>
</dbReference>
<proteinExistence type="inferred from homology"/>
<evidence type="ECO:0000256" key="2">
    <source>
        <dbReference type="ARBA" id="ARBA00022448"/>
    </source>
</evidence>
<dbReference type="GO" id="GO:0055085">
    <property type="term" value="P:transmembrane transport"/>
    <property type="evidence" value="ECO:0007669"/>
    <property type="project" value="InterPro"/>
</dbReference>
<feature type="transmembrane region" description="Helical" evidence="7">
    <location>
        <begin position="287"/>
        <end position="306"/>
    </location>
</feature>
<evidence type="ECO:0000256" key="8">
    <source>
        <dbReference type="SAM" id="MobiDB-lite"/>
    </source>
</evidence>
<sequence length="315" mass="34843">MSETMTIPDRAAGPAPPPPAPRRKRHRDNAAAYLFLIPWLAGFVLFLLGPMLVSLYLSATDFDLLTVPEWIGLDNYARMFTDDSRFWQSLKVTTLYVVLSVPLELVFALAVAVLLNRGLRGMSLYRSVFYLPSLFGGSVAVAVLWREVFGGEGLVNRLLALAGIQGPAWIADPSTSLYTLVVLHVWQFGAPMVIFLAGLRQIPATFYEAAALDGAGKVRRFVSITLPLLSPVIFFNLVLRLISSFQAFTPAFIVSDGTGGPSDSTLFYTLYLYQEGFENFRMGYASALAWVLVVIIGAVTAVNFAFSRRWVHYEH</sequence>
<dbReference type="GO" id="GO:0005886">
    <property type="term" value="C:plasma membrane"/>
    <property type="evidence" value="ECO:0007669"/>
    <property type="project" value="UniProtKB-SubCell"/>
</dbReference>
<feature type="transmembrane region" description="Helical" evidence="7">
    <location>
        <begin position="127"/>
        <end position="145"/>
    </location>
</feature>
<gene>
    <name evidence="10" type="ORF">ITP53_10365</name>
</gene>
<keyword evidence="2 7" id="KW-0813">Transport</keyword>
<dbReference type="InterPro" id="IPR035906">
    <property type="entry name" value="MetI-like_sf"/>
</dbReference>
<keyword evidence="4 7" id="KW-0812">Transmembrane</keyword>
<evidence type="ECO:0000313" key="11">
    <source>
        <dbReference type="Proteomes" id="UP000605361"/>
    </source>
</evidence>
<dbReference type="AlphaFoldDB" id="A0A931A7L0"/>
<dbReference type="PANTHER" id="PTHR30193">
    <property type="entry name" value="ABC TRANSPORTER PERMEASE PROTEIN"/>
    <property type="match status" value="1"/>
</dbReference>
<reference evidence="10" key="1">
    <citation type="submission" date="2020-11" db="EMBL/GenBank/DDBJ databases">
        <title>Whole-genome analyses of Nonomuraea sp. K274.</title>
        <authorList>
            <person name="Veyisoglu A."/>
        </authorList>
    </citation>
    <scope>NUCLEOTIDE SEQUENCE</scope>
    <source>
        <strain evidence="10">K274</strain>
    </source>
</reference>
<feature type="transmembrane region" description="Helical" evidence="7">
    <location>
        <begin position="95"/>
        <end position="115"/>
    </location>
</feature>
<comment type="subcellular location">
    <subcellularLocation>
        <location evidence="1 7">Cell membrane</location>
        <topology evidence="1 7">Multi-pass membrane protein</topology>
    </subcellularLocation>
</comment>
<dbReference type="PROSITE" id="PS50928">
    <property type="entry name" value="ABC_TM1"/>
    <property type="match status" value="1"/>
</dbReference>
<keyword evidence="3" id="KW-1003">Cell membrane</keyword>
<dbReference type="InterPro" id="IPR000515">
    <property type="entry name" value="MetI-like"/>
</dbReference>
<evidence type="ECO:0000259" key="9">
    <source>
        <dbReference type="PROSITE" id="PS50928"/>
    </source>
</evidence>
<keyword evidence="11" id="KW-1185">Reference proteome</keyword>
<dbReference type="PANTHER" id="PTHR30193:SF1">
    <property type="entry name" value="ABC TRANSPORTER PERMEASE PROTEIN YESP-RELATED"/>
    <property type="match status" value="1"/>
</dbReference>
<evidence type="ECO:0000256" key="7">
    <source>
        <dbReference type="RuleBase" id="RU363032"/>
    </source>
</evidence>
<evidence type="ECO:0000256" key="5">
    <source>
        <dbReference type="ARBA" id="ARBA00022989"/>
    </source>
</evidence>
<accession>A0A931A7L0</accession>
<dbReference type="Proteomes" id="UP000605361">
    <property type="component" value="Unassembled WGS sequence"/>
</dbReference>
<dbReference type="CDD" id="cd06261">
    <property type="entry name" value="TM_PBP2"/>
    <property type="match status" value="1"/>
</dbReference>
<dbReference type="InterPro" id="IPR051393">
    <property type="entry name" value="ABC_transporter_permease"/>
</dbReference>
<evidence type="ECO:0000256" key="4">
    <source>
        <dbReference type="ARBA" id="ARBA00022692"/>
    </source>
</evidence>
<name>A0A931A7L0_9ACTN</name>
<feature type="transmembrane region" description="Helical" evidence="7">
    <location>
        <begin position="220"/>
        <end position="242"/>
    </location>
</feature>
<evidence type="ECO:0000256" key="1">
    <source>
        <dbReference type="ARBA" id="ARBA00004651"/>
    </source>
</evidence>
<dbReference type="Pfam" id="PF00528">
    <property type="entry name" value="BPD_transp_1"/>
    <property type="match status" value="1"/>
</dbReference>
<dbReference type="Gene3D" id="1.10.3720.10">
    <property type="entry name" value="MetI-like"/>
    <property type="match status" value="1"/>
</dbReference>
<comment type="similarity">
    <text evidence="7">Belongs to the binding-protein-dependent transport system permease family.</text>
</comment>
<feature type="region of interest" description="Disordered" evidence="8">
    <location>
        <begin position="1"/>
        <end position="24"/>
    </location>
</feature>
<feature type="transmembrane region" description="Helical" evidence="7">
    <location>
        <begin position="177"/>
        <end position="199"/>
    </location>
</feature>
<comment type="caution">
    <text evidence="10">The sequence shown here is derived from an EMBL/GenBank/DDBJ whole genome shotgun (WGS) entry which is preliminary data.</text>
</comment>
<organism evidence="10 11">
    <name type="scientific">Nonomuraea cypriaca</name>
    <dbReference type="NCBI Taxonomy" id="1187855"/>
    <lineage>
        <taxon>Bacteria</taxon>
        <taxon>Bacillati</taxon>
        <taxon>Actinomycetota</taxon>
        <taxon>Actinomycetes</taxon>
        <taxon>Streptosporangiales</taxon>
        <taxon>Streptosporangiaceae</taxon>
        <taxon>Nonomuraea</taxon>
    </lineage>
</organism>
<feature type="transmembrane region" description="Helical" evidence="7">
    <location>
        <begin position="32"/>
        <end position="57"/>
    </location>
</feature>
<keyword evidence="5 7" id="KW-1133">Transmembrane helix</keyword>
<dbReference type="EMBL" id="JADOGI010000023">
    <property type="protein sequence ID" value="MBF8186144.1"/>
    <property type="molecule type" value="Genomic_DNA"/>
</dbReference>
<evidence type="ECO:0000256" key="6">
    <source>
        <dbReference type="ARBA" id="ARBA00023136"/>
    </source>
</evidence>
<keyword evidence="6 7" id="KW-0472">Membrane</keyword>
<protein>
    <submittedName>
        <fullName evidence="10">Sugar ABC transporter permease</fullName>
    </submittedName>
</protein>
<evidence type="ECO:0000256" key="3">
    <source>
        <dbReference type="ARBA" id="ARBA00022475"/>
    </source>
</evidence>
<feature type="domain" description="ABC transmembrane type-1" evidence="9">
    <location>
        <begin position="90"/>
        <end position="303"/>
    </location>
</feature>